<evidence type="ECO:0000313" key="3">
    <source>
        <dbReference type="Proteomes" id="UP001519271"/>
    </source>
</evidence>
<evidence type="ECO:0000256" key="1">
    <source>
        <dbReference type="SAM" id="Coils"/>
    </source>
</evidence>
<feature type="coiled-coil region" evidence="1">
    <location>
        <begin position="30"/>
        <end position="64"/>
    </location>
</feature>
<sequence length="90" mass="10173">MKFGNLIKRAFIVLFIVVIGTTVYNQQLAMQRIKADIILQQQELAKAKEENGILTNNLEMTKTDEFIIKNARTRLGLLKPGEIPVIDSSN</sequence>
<keyword evidence="3" id="KW-1185">Reference proteome</keyword>
<dbReference type="EMBL" id="JAGGKC010000007">
    <property type="protein sequence ID" value="MBP1918683.1"/>
    <property type="molecule type" value="Genomic_DNA"/>
</dbReference>
<keyword evidence="1" id="KW-0175">Coiled coil</keyword>
<keyword evidence="2" id="KW-0132">Cell division</keyword>
<dbReference type="Proteomes" id="UP001519271">
    <property type="component" value="Unassembled WGS sequence"/>
</dbReference>
<name>A0ABS4G2B1_9CLOT</name>
<dbReference type="InterPro" id="IPR007060">
    <property type="entry name" value="FtsL/DivIC"/>
</dbReference>
<gene>
    <name evidence="2" type="ORF">J2Z34_001160</name>
</gene>
<reference evidence="2 3" key="1">
    <citation type="submission" date="2021-03" db="EMBL/GenBank/DDBJ databases">
        <title>Genomic Encyclopedia of Type Strains, Phase IV (KMG-IV): sequencing the most valuable type-strain genomes for metagenomic binning, comparative biology and taxonomic classification.</title>
        <authorList>
            <person name="Goeker M."/>
        </authorList>
    </citation>
    <scope>NUCLEOTIDE SEQUENCE [LARGE SCALE GENOMIC DNA]</scope>
    <source>
        <strain evidence="2 3">DSM 6139</strain>
    </source>
</reference>
<dbReference type="RefSeq" id="WP_209458912.1">
    <property type="nucleotide sequence ID" value="NZ_JAGGKC010000007.1"/>
</dbReference>
<evidence type="ECO:0000313" key="2">
    <source>
        <dbReference type="EMBL" id="MBP1918683.1"/>
    </source>
</evidence>
<proteinExistence type="predicted"/>
<dbReference type="Pfam" id="PF04977">
    <property type="entry name" value="DivIC"/>
    <property type="match status" value="1"/>
</dbReference>
<protein>
    <submittedName>
        <fullName evidence="2">Cell division protein FtsB</fullName>
    </submittedName>
</protein>
<comment type="caution">
    <text evidence="2">The sequence shown here is derived from an EMBL/GenBank/DDBJ whole genome shotgun (WGS) entry which is preliminary data.</text>
</comment>
<organism evidence="2 3">
    <name type="scientific">Youngiibacter multivorans</name>
    <dbReference type="NCBI Taxonomy" id="937251"/>
    <lineage>
        <taxon>Bacteria</taxon>
        <taxon>Bacillati</taxon>
        <taxon>Bacillota</taxon>
        <taxon>Clostridia</taxon>
        <taxon>Eubacteriales</taxon>
        <taxon>Clostridiaceae</taxon>
        <taxon>Youngiibacter</taxon>
    </lineage>
</organism>
<accession>A0ABS4G2B1</accession>
<keyword evidence="2" id="KW-0131">Cell cycle</keyword>
<dbReference type="GO" id="GO:0051301">
    <property type="term" value="P:cell division"/>
    <property type="evidence" value="ECO:0007669"/>
    <property type="project" value="UniProtKB-KW"/>
</dbReference>